<keyword evidence="3 11" id="KW-0548">Nucleotidyltransferase</keyword>
<reference evidence="11" key="1">
    <citation type="submission" date="2021-04" db="EMBL/GenBank/DDBJ databases">
        <title>Genome seq and assembly of Bacillus sp.</title>
        <authorList>
            <person name="Chhetri G."/>
        </authorList>
    </citation>
    <scope>NUCLEOTIDE SEQUENCE</scope>
    <source>
        <strain evidence="11">RG28</strain>
    </source>
</reference>
<dbReference type="InterPro" id="IPR013597">
    <property type="entry name" value="Mat_intron_G2"/>
</dbReference>
<dbReference type="InterPro" id="IPR000477">
    <property type="entry name" value="RT_dom"/>
</dbReference>
<dbReference type="InterPro" id="IPR051083">
    <property type="entry name" value="GrpII_Intron_Splice-Mob/Def"/>
</dbReference>
<sequence length="419" mass="49098">MLMERILTRENLLNALKRVERNGGSHGVDNMSTKDLRSYIVIHWDELKQSLENGTYQPQPVRRVEIPKPNGGVRLLGIPTVLDRFIQQAITQILTPIYDPSFSEHSYGFRPQRRGHDAVRKAKGFIKKGYRWVVDIDLEKFFDKVNHDKLMGILAKRINDKVLLKLIRSYLNAGVMIGGIFSESTEGTPQGGPLSPLLSNIILDELDRELETRGHKFVRYADDCNIYVKSKKAGLRTMSGIVSFIETKLKLKVNMEKSSVDRPWKRKFLGFSFTITREPKIRISKESIKRVKQKIKELTSRKAPIPMHIRIQKLNKYLIGWCGYYALADTSNHFINLDKWIRRRLRMCLWKQWKLPRTRVRKLIGLEVDKQKAYEWGNSRKGYWRIAHSPILNRTIGNKFWEIQGLKSLYQRYEFLRQT</sequence>
<evidence type="ECO:0000256" key="5">
    <source>
        <dbReference type="ARBA" id="ARBA00022842"/>
    </source>
</evidence>
<dbReference type="Pfam" id="PF08388">
    <property type="entry name" value="GIIM"/>
    <property type="match status" value="1"/>
</dbReference>
<dbReference type="RefSeq" id="WP_209407698.1">
    <property type="nucleotide sequence ID" value="NZ_JAGIYQ010000030.1"/>
</dbReference>
<protein>
    <recommendedName>
        <fullName evidence="1">RNA-directed DNA polymerase</fullName>
        <ecNumber evidence="1">2.7.7.49</ecNumber>
    </recommendedName>
</protein>
<proteinExistence type="inferred from homology"/>
<dbReference type="AlphaFoldDB" id="A0A940NMU2"/>
<evidence type="ECO:0000313" key="11">
    <source>
        <dbReference type="EMBL" id="MBP0727360.1"/>
    </source>
</evidence>
<dbReference type="InterPro" id="IPR000123">
    <property type="entry name" value="Reverse_transcriptase_msDNA"/>
</dbReference>
<dbReference type="NCBIfam" id="TIGR04416">
    <property type="entry name" value="group_II_RT_mat"/>
    <property type="match status" value="1"/>
</dbReference>
<dbReference type="GO" id="GO:0051607">
    <property type="term" value="P:defense response to virus"/>
    <property type="evidence" value="ECO:0007669"/>
    <property type="project" value="UniProtKB-KW"/>
</dbReference>
<dbReference type="EC" id="2.7.7.49" evidence="1"/>
<comment type="caution">
    <text evidence="11">The sequence shown here is derived from an EMBL/GenBank/DDBJ whole genome shotgun (WGS) entry which is preliminary data.</text>
</comment>
<evidence type="ECO:0000256" key="6">
    <source>
        <dbReference type="ARBA" id="ARBA00022918"/>
    </source>
</evidence>
<keyword evidence="5" id="KW-0460">Magnesium</keyword>
<evidence type="ECO:0000256" key="9">
    <source>
        <dbReference type="ARBA" id="ARBA00048173"/>
    </source>
</evidence>
<evidence type="ECO:0000256" key="8">
    <source>
        <dbReference type="ARBA" id="ARBA00034120"/>
    </source>
</evidence>
<evidence type="ECO:0000256" key="1">
    <source>
        <dbReference type="ARBA" id="ARBA00012493"/>
    </source>
</evidence>
<keyword evidence="7" id="KW-0051">Antiviral defense</keyword>
<dbReference type="CDD" id="cd01651">
    <property type="entry name" value="RT_G2_intron"/>
    <property type="match status" value="1"/>
</dbReference>
<dbReference type="GO" id="GO:0003723">
    <property type="term" value="F:RNA binding"/>
    <property type="evidence" value="ECO:0007669"/>
    <property type="project" value="InterPro"/>
</dbReference>
<evidence type="ECO:0000313" key="12">
    <source>
        <dbReference type="Proteomes" id="UP000682134"/>
    </source>
</evidence>
<dbReference type="GO" id="GO:0046872">
    <property type="term" value="F:metal ion binding"/>
    <property type="evidence" value="ECO:0007669"/>
    <property type="project" value="UniProtKB-KW"/>
</dbReference>
<dbReference type="EMBL" id="JAGIYQ010000030">
    <property type="protein sequence ID" value="MBP0727360.1"/>
    <property type="molecule type" value="Genomic_DNA"/>
</dbReference>
<name>A0A940NMU2_9BACI</name>
<dbReference type="PANTHER" id="PTHR34047:SF8">
    <property type="entry name" value="PROTEIN YKFC"/>
    <property type="match status" value="1"/>
</dbReference>
<keyword evidence="2 11" id="KW-0808">Transferase</keyword>
<dbReference type="Proteomes" id="UP000682134">
    <property type="component" value="Unassembled WGS sequence"/>
</dbReference>
<dbReference type="InterPro" id="IPR043502">
    <property type="entry name" value="DNA/RNA_pol_sf"/>
</dbReference>
<comment type="catalytic activity">
    <reaction evidence="9">
        <text>DNA(n) + a 2'-deoxyribonucleoside 5'-triphosphate = DNA(n+1) + diphosphate</text>
        <dbReference type="Rhea" id="RHEA:22508"/>
        <dbReference type="Rhea" id="RHEA-COMP:17339"/>
        <dbReference type="Rhea" id="RHEA-COMP:17340"/>
        <dbReference type="ChEBI" id="CHEBI:33019"/>
        <dbReference type="ChEBI" id="CHEBI:61560"/>
        <dbReference type="ChEBI" id="CHEBI:173112"/>
        <dbReference type="EC" id="2.7.7.49"/>
    </reaction>
</comment>
<evidence type="ECO:0000256" key="4">
    <source>
        <dbReference type="ARBA" id="ARBA00022723"/>
    </source>
</evidence>
<gene>
    <name evidence="11" type="primary">ltrA</name>
    <name evidence="11" type="ORF">J5Y03_19665</name>
</gene>
<accession>A0A940NMU2</accession>
<comment type="similarity">
    <text evidence="8">Belongs to the bacterial reverse transcriptase family.</text>
</comment>
<feature type="domain" description="Reverse transcriptase" evidence="10">
    <location>
        <begin position="47"/>
        <end position="273"/>
    </location>
</feature>
<dbReference type="Pfam" id="PF00078">
    <property type="entry name" value="RVT_1"/>
    <property type="match status" value="1"/>
</dbReference>
<organism evidence="11 12">
    <name type="scientific">Gottfriedia endophytica</name>
    <dbReference type="NCBI Taxonomy" id="2820819"/>
    <lineage>
        <taxon>Bacteria</taxon>
        <taxon>Bacillati</taxon>
        <taxon>Bacillota</taxon>
        <taxon>Bacilli</taxon>
        <taxon>Bacillales</taxon>
        <taxon>Bacillaceae</taxon>
        <taxon>Gottfriedia</taxon>
    </lineage>
</organism>
<evidence type="ECO:0000256" key="7">
    <source>
        <dbReference type="ARBA" id="ARBA00023118"/>
    </source>
</evidence>
<dbReference type="PANTHER" id="PTHR34047">
    <property type="entry name" value="NUCLEAR INTRON MATURASE 1, MITOCHONDRIAL-RELATED"/>
    <property type="match status" value="1"/>
</dbReference>
<dbReference type="PRINTS" id="PR00866">
    <property type="entry name" value="RNADNAPOLMS"/>
</dbReference>
<dbReference type="InterPro" id="IPR030931">
    <property type="entry name" value="Group_II_RT_mat"/>
</dbReference>
<evidence type="ECO:0000256" key="2">
    <source>
        <dbReference type="ARBA" id="ARBA00022679"/>
    </source>
</evidence>
<dbReference type="SUPFAM" id="SSF56672">
    <property type="entry name" value="DNA/RNA polymerases"/>
    <property type="match status" value="1"/>
</dbReference>
<dbReference type="GO" id="GO:0003964">
    <property type="term" value="F:RNA-directed DNA polymerase activity"/>
    <property type="evidence" value="ECO:0007669"/>
    <property type="project" value="UniProtKB-KW"/>
</dbReference>
<evidence type="ECO:0000259" key="10">
    <source>
        <dbReference type="PROSITE" id="PS50878"/>
    </source>
</evidence>
<keyword evidence="12" id="KW-1185">Reference proteome</keyword>
<keyword evidence="4" id="KW-0479">Metal-binding</keyword>
<evidence type="ECO:0000256" key="3">
    <source>
        <dbReference type="ARBA" id="ARBA00022695"/>
    </source>
</evidence>
<keyword evidence="6 11" id="KW-0695">RNA-directed DNA polymerase</keyword>
<dbReference type="PROSITE" id="PS50878">
    <property type="entry name" value="RT_POL"/>
    <property type="match status" value="1"/>
</dbReference>